<keyword evidence="2" id="KW-1133">Transmembrane helix</keyword>
<protein>
    <submittedName>
        <fullName evidence="4">Acyltransferase</fullName>
    </submittedName>
</protein>
<dbReference type="Pfam" id="PF01757">
    <property type="entry name" value="Acyl_transf_3"/>
    <property type="match status" value="1"/>
</dbReference>
<evidence type="ECO:0000313" key="4">
    <source>
        <dbReference type="EMBL" id="KAA9134415.1"/>
    </source>
</evidence>
<reference evidence="5" key="1">
    <citation type="submission" date="2019-09" db="EMBL/GenBank/DDBJ databases">
        <title>Mumia zhuanghuii sp. nov. isolated from the intestinal contents of plateau pika (Ochotona curzoniae) in the Qinghai-Tibet plateau of China.</title>
        <authorList>
            <person name="Tian Z."/>
        </authorList>
    </citation>
    <scope>NUCLEOTIDE SEQUENCE [LARGE SCALE GENOMIC DNA]</scope>
    <source>
        <strain evidence="5">L-033</strain>
    </source>
</reference>
<evidence type="ECO:0000313" key="5">
    <source>
        <dbReference type="Proteomes" id="UP000326838"/>
    </source>
</evidence>
<sequence>MTAADTSVLVPPRATARPGPPPRAAGRDTGIDLVRAVCVLVVVLLHALMVGVTVDDAGPVFANAAVGAAWFAPLTWVAQIMPVFFVIGGFAGALAYRRMRGTGGTAVGFVAGRVHRLLLPAVVTISVVGIGLVALAAAGVPGEVVQTAGYRFAQPLWFLGVFLLCQALLPVLLAAHERAPGRSILVLAASAVVIDLVRAASGIDAIGFLNLALVWLTLQQVGFFLADGRIDGIRRRTRALIGAGAVAALAASFMAGVFSPDLIENLNPPTVALLLVGIAQTSLLSLLRGPLARLSRRPRVAAFTDFVTARTMTIYLWHMPVLLGMAGVTALIALTSGAVLPEPSSPGWWLTRPLWLGLAVALTATAAWALAGAERRRMPQATTSAARTVQAALLGVTGVVLLLVVGTTAVTAAVAVVLFLLALRRIRARAARSPKRAGRSASDTSAFLRDGAPVDVARW</sequence>
<dbReference type="Proteomes" id="UP000326838">
    <property type="component" value="Unassembled WGS sequence"/>
</dbReference>
<dbReference type="InterPro" id="IPR002656">
    <property type="entry name" value="Acyl_transf_3_dom"/>
</dbReference>
<feature type="transmembrane region" description="Helical" evidence="2">
    <location>
        <begin position="117"/>
        <end position="140"/>
    </location>
</feature>
<gene>
    <name evidence="4" type="ORF">F6B40_06505</name>
</gene>
<keyword evidence="4" id="KW-0012">Acyltransferase</keyword>
<feature type="transmembrane region" description="Helical" evidence="2">
    <location>
        <begin position="33"/>
        <end position="54"/>
    </location>
</feature>
<keyword evidence="4" id="KW-0808">Transferase</keyword>
<feature type="region of interest" description="Disordered" evidence="1">
    <location>
        <begin position="1"/>
        <end position="24"/>
    </location>
</feature>
<dbReference type="EMBL" id="VYUY01000007">
    <property type="protein sequence ID" value="KAA9134415.1"/>
    <property type="molecule type" value="Genomic_DNA"/>
</dbReference>
<feature type="transmembrane region" description="Helical" evidence="2">
    <location>
        <begin position="184"/>
        <end position="201"/>
    </location>
</feature>
<feature type="transmembrane region" description="Helical" evidence="2">
    <location>
        <begin position="238"/>
        <end position="258"/>
    </location>
</feature>
<feature type="transmembrane region" description="Helical" evidence="2">
    <location>
        <begin position="385"/>
        <end position="403"/>
    </location>
</feature>
<feature type="domain" description="Acyltransferase 3" evidence="3">
    <location>
        <begin position="29"/>
        <end position="371"/>
    </location>
</feature>
<proteinExistence type="predicted"/>
<keyword evidence="2" id="KW-0812">Transmembrane</keyword>
<feature type="transmembrane region" description="Helical" evidence="2">
    <location>
        <begin position="270"/>
        <end position="291"/>
    </location>
</feature>
<dbReference type="RefSeq" id="WP_150892716.1">
    <property type="nucleotide sequence ID" value="NZ_VYUY01000007.1"/>
</dbReference>
<comment type="caution">
    <text evidence="4">The sequence shown here is derived from an EMBL/GenBank/DDBJ whole genome shotgun (WGS) entry which is preliminary data.</text>
</comment>
<keyword evidence="5" id="KW-1185">Reference proteome</keyword>
<name>A0A5N0TH43_9MICO</name>
<organism evidence="4 5">
    <name type="scientific">Microbacterium caowuchunii</name>
    <dbReference type="NCBI Taxonomy" id="2614638"/>
    <lineage>
        <taxon>Bacteria</taxon>
        <taxon>Bacillati</taxon>
        <taxon>Actinomycetota</taxon>
        <taxon>Actinomycetes</taxon>
        <taxon>Micrococcales</taxon>
        <taxon>Microbacteriaceae</taxon>
        <taxon>Microbacterium</taxon>
    </lineage>
</organism>
<dbReference type="GO" id="GO:0016747">
    <property type="term" value="F:acyltransferase activity, transferring groups other than amino-acyl groups"/>
    <property type="evidence" value="ECO:0007669"/>
    <property type="project" value="InterPro"/>
</dbReference>
<evidence type="ECO:0000256" key="2">
    <source>
        <dbReference type="SAM" id="Phobius"/>
    </source>
</evidence>
<evidence type="ECO:0000256" key="1">
    <source>
        <dbReference type="SAM" id="MobiDB-lite"/>
    </source>
</evidence>
<dbReference type="AlphaFoldDB" id="A0A5N0TH43"/>
<feature type="transmembrane region" description="Helical" evidence="2">
    <location>
        <begin position="207"/>
        <end position="226"/>
    </location>
</feature>
<feature type="transmembrane region" description="Helical" evidence="2">
    <location>
        <begin position="74"/>
        <end position="96"/>
    </location>
</feature>
<evidence type="ECO:0000259" key="3">
    <source>
        <dbReference type="Pfam" id="PF01757"/>
    </source>
</evidence>
<accession>A0A5N0TH43</accession>
<keyword evidence="2" id="KW-0472">Membrane</keyword>
<feature type="transmembrane region" description="Helical" evidence="2">
    <location>
        <begin position="312"/>
        <end position="334"/>
    </location>
</feature>
<feature type="transmembrane region" description="Helical" evidence="2">
    <location>
        <begin position="152"/>
        <end position="172"/>
    </location>
</feature>
<feature type="transmembrane region" description="Helical" evidence="2">
    <location>
        <begin position="354"/>
        <end position="373"/>
    </location>
</feature>